<gene>
    <name evidence="1" type="ORF">Pro02_04710</name>
</gene>
<proteinExistence type="predicted"/>
<dbReference type="GO" id="GO:0008237">
    <property type="term" value="F:metallopeptidase activity"/>
    <property type="evidence" value="ECO:0007669"/>
    <property type="project" value="InterPro"/>
</dbReference>
<dbReference type="AlphaFoldDB" id="A0A8J3S1R4"/>
<protein>
    <submittedName>
        <fullName evidence="1">Uncharacterized protein</fullName>
    </submittedName>
</protein>
<dbReference type="InterPro" id="IPR024079">
    <property type="entry name" value="MetalloPept_cat_dom_sf"/>
</dbReference>
<dbReference type="Proteomes" id="UP000655044">
    <property type="component" value="Unassembled WGS sequence"/>
</dbReference>
<keyword evidence="2" id="KW-1185">Reference proteome</keyword>
<evidence type="ECO:0000313" key="2">
    <source>
        <dbReference type="Proteomes" id="UP000655044"/>
    </source>
</evidence>
<dbReference type="Gene3D" id="3.40.390.10">
    <property type="entry name" value="Collagenase (Catalytic Domain)"/>
    <property type="match status" value="1"/>
</dbReference>
<dbReference type="SUPFAM" id="SSF55486">
    <property type="entry name" value="Metalloproteases ('zincins'), catalytic domain"/>
    <property type="match status" value="1"/>
</dbReference>
<organism evidence="1 2">
    <name type="scientific">Planobispora rosea</name>
    <dbReference type="NCBI Taxonomy" id="35762"/>
    <lineage>
        <taxon>Bacteria</taxon>
        <taxon>Bacillati</taxon>
        <taxon>Actinomycetota</taxon>
        <taxon>Actinomycetes</taxon>
        <taxon>Streptosporangiales</taxon>
        <taxon>Streptosporangiaceae</taxon>
        <taxon>Planobispora</taxon>
    </lineage>
</organism>
<name>A0A8J3S1R4_PLARO</name>
<sequence length="991" mass="106802">MTQGVTLVTMGDMLRLRWILVLSLALTPMVLTPAAHATEVRQICRVTFEITIGQDGLRDDSEERISLGGQEFLFEDPDGDGVLDENRDGAVDEAPVHRGGTGDIAGAAFRWNGRLADCVSSEALLDGFTLSHRSPSDDISADNWNLQALKIIDRADGVILVDLTSRGPAEPCVAGDPRPPGDPVFRFCKNAHQTFNTNQGRPDADTDGDGLTDRVELRGIPKPDDTLDTWLPDHGSDPCRKTLAVEIDWLADGTVSDRPDPAALAEARHMFDTAPIEAAAGCPYGTGGTGIQLLIDESNEITVSPEQRRRPLLGRGDQERDWDFTAYRTANFPAWRQGFFFYNLWGYRHNGTTSGGSSGHGPKDNDFVVTLGVWKKKSVRTQSATFVHELGHALALRHGGMQDEPNFKPNYLSVMNYRYATIGLPDWSAWREALDRIPQGTDFVPEQVLESVSTIDYSRDVLRPLFREEDPPYALNESAGVGGGTDTVVAWWDDKAVLHVGPANGPLDWDWSGKGTADPDPAHRTHADLLSGFQECIGPEDPSPGGTRNGLDTPVHPDDIAVSVRNRGTVILSGPDGVCDSPVTAGDTSRSVRDYPREKKYGREGEWTFGILGFDDWAAVKFRIGVSPDAGQPLPEPGEPAMTEEERDRTVGELVDALLAAEAPALSPTPRWAYAYMDRATVAEAPIGVVTELTPIGQWSTGGTGATVTHTGTGAYEVRLPGVASARGIAHVTAYRTVYRGRTCAVTGFEPSGADELVRVQCRDQAGEPVDWWFTVLFTAPSATGHPYATIQHSGSPTAPGTYNSDGRVNRVLHDGTGRYRAVIPGGSFTRGTGHIKLTPYGTTAARCAARPGEAAGDTLEIGVSCYAIATGRPVDARWLLSYADGGGAAAYTRVTGGPAVDPVHSYSVTGETPGVERLGIGWYRVTWERAGRLFGSAQITSMAADGNYCHLGGVFDYGAPPRVSIDVYCHTPEGMRADSEFGVAYLRRPA</sequence>
<reference evidence="1" key="1">
    <citation type="submission" date="2021-01" db="EMBL/GenBank/DDBJ databases">
        <title>Whole genome shotgun sequence of Planobispora rosea NBRC 15558.</title>
        <authorList>
            <person name="Komaki H."/>
            <person name="Tamura T."/>
        </authorList>
    </citation>
    <scope>NUCLEOTIDE SEQUENCE</scope>
    <source>
        <strain evidence="1">NBRC 15558</strain>
    </source>
</reference>
<comment type="caution">
    <text evidence="1">The sequence shown here is derived from an EMBL/GenBank/DDBJ whole genome shotgun (WGS) entry which is preliminary data.</text>
</comment>
<accession>A0A8J3S1R4</accession>
<evidence type="ECO:0000313" key="1">
    <source>
        <dbReference type="EMBL" id="GIH82063.1"/>
    </source>
</evidence>
<dbReference type="EMBL" id="BOOI01000002">
    <property type="protein sequence ID" value="GIH82063.1"/>
    <property type="molecule type" value="Genomic_DNA"/>
</dbReference>